<protein>
    <recommendedName>
        <fullName evidence="3">C-type lectin domain-containing protein</fullName>
    </recommendedName>
</protein>
<name>A0A9D4MGB8_DREPO</name>
<evidence type="ECO:0000256" key="2">
    <source>
        <dbReference type="ARBA" id="ARBA00023157"/>
    </source>
</evidence>
<dbReference type="SMART" id="SM00034">
    <property type="entry name" value="CLECT"/>
    <property type="match status" value="1"/>
</dbReference>
<organism evidence="4 5">
    <name type="scientific">Dreissena polymorpha</name>
    <name type="common">Zebra mussel</name>
    <name type="synonym">Mytilus polymorpha</name>
    <dbReference type="NCBI Taxonomy" id="45954"/>
    <lineage>
        <taxon>Eukaryota</taxon>
        <taxon>Metazoa</taxon>
        <taxon>Spiralia</taxon>
        <taxon>Lophotrochozoa</taxon>
        <taxon>Mollusca</taxon>
        <taxon>Bivalvia</taxon>
        <taxon>Autobranchia</taxon>
        <taxon>Heteroconchia</taxon>
        <taxon>Euheterodonta</taxon>
        <taxon>Imparidentia</taxon>
        <taxon>Neoheterodontei</taxon>
        <taxon>Myida</taxon>
        <taxon>Dreissenoidea</taxon>
        <taxon>Dreissenidae</taxon>
        <taxon>Dreissena</taxon>
    </lineage>
</organism>
<dbReference type="GO" id="GO:0030246">
    <property type="term" value="F:carbohydrate binding"/>
    <property type="evidence" value="ECO:0007669"/>
    <property type="project" value="UniProtKB-KW"/>
</dbReference>
<dbReference type="Proteomes" id="UP000828390">
    <property type="component" value="Unassembled WGS sequence"/>
</dbReference>
<evidence type="ECO:0000256" key="1">
    <source>
        <dbReference type="ARBA" id="ARBA00022734"/>
    </source>
</evidence>
<keyword evidence="2" id="KW-1015">Disulfide bond</keyword>
<accession>A0A9D4MGB8</accession>
<dbReference type="InterPro" id="IPR001304">
    <property type="entry name" value="C-type_lectin-like"/>
</dbReference>
<dbReference type="PROSITE" id="PS00615">
    <property type="entry name" value="C_TYPE_LECTIN_1"/>
    <property type="match status" value="1"/>
</dbReference>
<keyword evidence="5" id="KW-1185">Reference proteome</keyword>
<gene>
    <name evidence="4" type="ORF">DPMN_039318</name>
</gene>
<evidence type="ECO:0000313" key="4">
    <source>
        <dbReference type="EMBL" id="KAH3876038.1"/>
    </source>
</evidence>
<keyword evidence="1" id="KW-0430">Lectin</keyword>
<dbReference type="CDD" id="cd03590">
    <property type="entry name" value="CLECT_DC-SIGN_like"/>
    <property type="match status" value="1"/>
</dbReference>
<dbReference type="SUPFAM" id="SSF56436">
    <property type="entry name" value="C-type lectin-like"/>
    <property type="match status" value="1"/>
</dbReference>
<evidence type="ECO:0000259" key="3">
    <source>
        <dbReference type="PROSITE" id="PS50041"/>
    </source>
</evidence>
<dbReference type="InterPro" id="IPR016187">
    <property type="entry name" value="CTDL_fold"/>
</dbReference>
<comment type="caution">
    <text evidence="4">The sequence shown here is derived from an EMBL/GenBank/DDBJ whole genome shotgun (WGS) entry which is preliminary data.</text>
</comment>
<evidence type="ECO:0000313" key="5">
    <source>
        <dbReference type="Proteomes" id="UP000828390"/>
    </source>
</evidence>
<reference evidence="4" key="2">
    <citation type="submission" date="2020-11" db="EMBL/GenBank/DDBJ databases">
        <authorList>
            <person name="McCartney M.A."/>
            <person name="Auch B."/>
            <person name="Kono T."/>
            <person name="Mallez S."/>
            <person name="Becker A."/>
            <person name="Gohl D.M."/>
            <person name="Silverstein K.A.T."/>
            <person name="Koren S."/>
            <person name="Bechman K.B."/>
            <person name="Herman A."/>
            <person name="Abrahante J.E."/>
            <person name="Garbe J."/>
        </authorList>
    </citation>
    <scope>NUCLEOTIDE SEQUENCE</scope>
    <source>
        <strain evidence="4">Duluth1</strain>
        <tissue evidence="4">Whole animal</tissue>
    </source>
</reference>
<feature type="domain" description="C-type lectin" evidence="3">
    <location>
        <begin position="57"/>
        <end position="173"/>
    </location>
</feature>
<dbReference type="InterPro" id="IPR018378">
    <property type="entry name" value="C-type_lectin_CS"/>
</dbReference>
<dbReference type="PANTHER" id="PTHR22803">
    <property type="entry name" value="MANNOSE, PHOSPHOLIPASE, LECTIN RECEPTOR RELATED"/>
    <property type="match status" value="1"/>
</dbReference>
<dbReference type="PROSITE" id="PS50041">
    <property type="entry name" value="C_TYPE_LECTIN_2"/>
    <property type="match status" value="1"/>
</dbReference>
<sequence>MVITREELHVITREALIRHSPSKIMAFAFRVAVSALIVVWLGNCDAVEGCPSGWTRFKDSCYHFGHDTEPWMVAQMVCRDLGGHLVEIETAAEENFLSTETVRRGVPYWIGASDLLIENDWQWMTSHSSLSYTAWSPEQPTNYGGNENCAEIRPSDGKWNDDQCDRSINYICERSNEVEVIE</sequence>
<dbReference type="OrthoDB" id="6051775at2759"/>
<dbReference type="EMBL" id="JAIWYP010000002">
    <property type="protein sequence ID" value="KAH3876038.1"/>
    <property type="molecule type" value="Genomic_DNA"/>
</dbReference>
<reference evidence="4" key="1">
    <citation type="journal article" date="2019" name="bioRxiv">
        <title>The Genome of the Zebra Mussel, Dreissena polymorpha: A Resource for Invasive Species Research.</title>
        <authorList>
            <person name="McCartney M.A."/>
            <person name="Auch B."/>
            <person name="Kono T."/>
            <person name="Mallez S."/>
            <person name="Zhang Y."/>
            <person name="Obille A."/>
            <person name="Becker A."/>
            <person name="Abrahante J.E."/>
            <person name="Garbe J."/>
            <person name="Badalamenti J.P."/>
            <person name="Herman A."/>
            <person name="Mangelson H."/>
            <person name="Liachko I."/>
            <person name="Sullivan S."/>
            <person name="Sone E.D."/>
            <person name="Koren S."/>
            <person name="Silverstein K.A.T."/>
            <person name="Beckman K.B."/>
            <person name="Gohl D.M."/>
        </authorList>
    </citation>
    <scope>NUCLEOTIDE SEQUENCE</scope>
    <source>
        <strain evidence="4">Duluth1</strain>
        <tissue evidence="4">Whole animal</tissue>
    </source>
</reference>
<dbReference type="InterPro" id="IPR033989">
    <property type="entry name" value="CD209-like_CTLD"/>
</dbReference>
<dbReference type="InterPro" id="IPR016186">
    <property type="entry name" value="C-type_lectin-like/link_sf"/>
</dbReference>
<dbReference type="AlphaFoldDB" id="A0A9D4MGB8"/>
<proteinExistence type="predicted"/>
<dbReference type="InterPro" id="IPR050111">
    <property type="entry name" value="C-type_lectin/snaclec_domain"/>
</dbReference>
<dbReference type="Gene3D" id="3.10.100.10">
    <property type="entry name" value="Mannose-Binding Protein A, subunit A"/>
    <property type="match status" value="1"/>
</dbReference>
<dbReference type="Pfam" id="PF00059">
    <property type="entry name" value="Lectin_C"/>
    <property type="match status" value="1"/>
</dbReference>